<evidence type="ECO:0000313" key="3">
    <source>
        <dbReference type="Proteomes" id="UP000509704"/>
    </source>
</evidence>
<evidence type="ECO:0000256" key="1">
    <source>
        <dbReference type="SAM" id="MobiDB-lite"/>
    </source>
</evidence>
<dbReference type="InterPro" id="IPR007174">
    <property type="entry name" value="Las1"/>
</dbReference>
<dbReference type="GO" id="GO:0004519">
    <property type="term" value="F:endonuclease activity"/>
    <property type="evidence" value="ECO:0007669"/>
    <property type="project" value="InterPro"/>
</dbReference>
<dbReference type="GO" id="GO:0000460">
    <property type="term" value="P:maturation of 5.8S rRNA"/>
    <property type="evidence" value="ECO:0007669"/>
    <property type="project" value="TreeGrafter"/>
</dbReference>
<evidence type="ECO:0000313" key="2">
    <source>
        <dbReference type="EMBL" id="QLG71719.1"/>
    </source>
</evidence>
<keyword evidence="3" id="KW-1185">Reference proteome</keyword>
<dbReference type="OrthoDB" id="10263222at2759"/>
<gene>
    <name evidence="2" type="ORF">HG535_0C00680</name>
</gene>
<name>A0A7H9B180_ZYGMR</name>
<dbReference type="GO" id="GO:0030687">
    <property type="term" value="C:preribosome, large subunit precursor"/>
    <property type="evidence" value="ECO:0007669"/>
    <property type="project" value="TreeGrafter"/>
</dbReference>
<dbReference type="Pfam" id="PF04031">
    <property type="entry name" value="Las1"/>
    <property type="match status" value="1"/>
</dbReference>
<feature type="region of interest" description="Disordered" evidence="1">
    <location>
        <begin position="456"/>
        <end position="486"/>
    </location>
</feature>
<dbReference type="PANTHER" id="PTHR15002:SF0">
    <property type="entry name" value="RIBOSOMAL BIOGENESIS PROTEIN LAS1L"/>
    <property type="match status" value="1"/>
</dbReference>
<organism evidence="2 3">
    <name type="scientific">Zygotorulaspora mrakii</name>
    <name type="common">Zygosaccharomyces mrakii</name>
    <dbReference type="NCBI Taxonomy" id="42260"/>
    <lineage>
        <taxon>Eukaryota</taxon>
        <taxon>Fungi</taxon>
        <taxon>Dikarya</taxon>
        <taxon>Ascomycota</taxon>
        <taxon>Saccharomycotina</taxon>
        <taxon>Saccharomycetes</taxon>
        <taxon>Saccharomycetales</taxon>
        <taxon>Saccharomycetaceae</taxon>
        <taxon>Zygotorulaspora</taxon>
    </lineage>
</organism>
<dbReference type="KEGG" id="zmk:HG535_0C00680"/>
<dbReference type="GO" id="GO:0090730">
    <property type="term" value="C:Las1 complex"/>
    <property type="evidence" value="ECO:0007669"/>
    <property type="project" value="InterPro"/>
</dbReference>
<dbReference type="GO" id="GO:0000470">
    <property type="term" value="P:maturation of LSU-rRNA"/>
    <property type="evidence" value="ECO:0007669"/>
    <property type="project" value="TreeGrafter"/>
</dbReference>
<dbReference type="PANTHER" id="PTHR15002">
    <property type="entry name" value="RIBOSOMAL BIOGENESIS PROTEIN LAS1L"/>
    <property type="match status" value="1"/>
</dbReference>
<protein>
    <recommendedName>
        <fullName evidence="4">Las1p</fullName>
    </recommendedName>
</protein>
<dbReference type="Proteomes" id="UP000509704">
    <property type="component" value="Chromosome 3"/>
</dbReference>
<reference evidence="2 3" key="1">
    <citation type="submission" date="2020-07" db="EMBL/GenBank/DDBJ databases">
        <title>The yeast mating-type switching endonuclease HO is a domesticated member of an unorthodox homing genetic element family.</title>
        <authorList>
            <person name="Coughlan A.Y."/>
            <person name="Lombardi L."/>
            <person name="Braun-Galleani S."/>
            <person name="Martos A.R."/>
            <person name="Galeote V."/>
            <person name="Bigey F."/>
            <person name="Dequin S."/>
            <person name="Byrne K.P."/>
            <person name="Wolfe K.H."/>
        </authorList>
    </citation>
    <scope>NUCLEOTIDE SEQUENCE [LARGE SCALE GENOMIC DNA]</scope>
    <source>
        <strain evidence="2 3">NRRL Y-6702</strain>
    </source>
</reference>
<sequence length="486" mass="56681">MVLPRIVPWANREELEELQKWFYPERTGSPNAVEGADCRYRAIQRVKCYQSRGSQHLPHVIDATAQISSSMLLDKHSSSSDNDNFPTRLSYTMSLIRFVNGLLDPTQQSQYAIPLHTLAQKVGVPSLFVDLRHEGTHEREMPSLEMLRYVAKQALAWLWDNYWNDDQLDESDDENISDSEDELTLELQQGFELGLKLVDLLEEYRWVWESNNINLISSENFVVEEKVKPSSKKERNLPPNEQINNYISKCKSLWIRCTDKSLFMERFLLNFKPTLLQLYIRKMKGFDQEFYSWMAMAFKKQIDGQHDVLKKKFPSWKSLERNLLLVFIECLDPNLVASQWASWDKLLERNVSFLTLWICESLKLKIDEHKSFHAHKRRKKKKQTVGIDKLICLLEERIAKLHKLSSSTDEKLYELSSSEICAANSTYQNTLQKNSQKTSDILSDLASLKERMKCHKPGGQDLADNLTGPKLWSRPTDWKPRPFGTL</sequence>
<dbReference type="AlphaFoldDB" id="A0A7H9B180"/>
<dbReference type="EMBL" id="CP058606">
    <property type="protein sequence ID" value="QLG71719.1"/>
    <property type="molecule type" value="Genomic_DNA"/>
</dbReference>
<accession>A0A7H9B180</accession>
<proteinExistence type="predicted"/>
<evidence type="ECO:0008006" key="4">
    <source>
        <dbReference type="Google" id="ProtNLM"/>
    </source>
</evidence>
<dbReference type="RefSeq" id="XP_037143447.1">
    <property type="nucleotide sequence ID" value="XM_037287552.1"/>
</dbReference>
<dbReference type="GeneID" id="59235415"/>